<evidence type="ECO:0000256" key="4">
    <source>
        <dbReference type="PROSITE-ProRule" id="PRU00453"/>
    </source>
</evidence>
<dbReference type="GO" id="GO:0070761">
    <property type="term" value="C:pre-snoRNP complex"/>
    <property type="evidence" value="ECO:0007669"/>
    <property type="project" value="TreeGrafter"/>
</dbReference>
<feature type="domain" description="HIT-type" evidence="6">
    <location>
        <begin position="3"/>
        <end position="37"/>
    </location>
</feature>
<dbReference type="PROSITE" id="PS51083">
    <property type="entry name" value="ZF_HIT"/>
    <property type="match status" value="1"/>
</dbReference>
<organism evidence="7 8">
    <name type="scientific">Ogataea philodendri</name>
    <dbReference type="NCBI Taxonomy" id="1378263"/>
    <lineage>
        <taxon>Eukaryota</taxon>
        <taxon>Fungi</taxon>
        <taxon>Dikarya</taxon>
        <taxon>Ascomycota</taxon>
        <taxon>Saccharomycotina</taxon>
        <taxon>Pichiomycetes</taxon>
        <taxon>Pichiales</taxon>
        <taxon>Pichiaceae</taxon>
        <taxon>Ogataea</taxon>
    </lineage>
</organism>
<dbReference type="GO" id="GO:0000463">
    <property type="term" value="P:maturation of LSU-rRNA from tricistronic rRNA transcript (SSU-rRNA, 5.8S rRNA, LSU-rRNA)"/>
    <property type="evidence" value="ECO:0007669"/>
    <property type="project" value="TreeGrafter"/>
</dbReference>
<evidence type="ECO:0000313" key="8">
    <source>
        <dbReference type="Proteomes" id="UP000769157"/>
    </source>
</evidence>
<dbReference type="GO" id="GO:0000492">
    <property type="term" value="P:box C/D snoRNP assembly"/>
    <property type="evidence" value="ECO:0007669"/>
    <property type="project" value="TreeGrafter"/>
</dbReference>
<evidence type="ECO:0000259" key="6">
    <source>
        <dbReference type="PROSITE" id="PS51083"/>
    </source>
</evidence>
<keyword evidence="1" id="KW-0479">Metal-binding</keyword>
<dbReference type="Pfam" id="PF04438">
    <property type="entry name" value="zf-HIT"/>
    <property type="match status" value="1"/>
</dbReference>
<feature type="compositionally biased region" description="Polar residues" evidence="5">
    <location>
        <begin position="290"/>
        <end position="299"/>
    </location>
</feature>
<evidence type="ECO:0000313" key="7">
    <source>
        <dbReference type="EMBL" id="KAH3671973.1"/>
    </source>
</evidence>
<reference evidence="7" key="2">
    <citation type="submission" date="2021-01" db="EMBL/GenBank/DDBJ databases">
        <authorList>
            <person name="Schikora-Tamarit M.A."/>
        </authorList>
    </citation>
    <scope>NUCLEOTIDE SEQUENCE</scope>
    <source>
        <strain evidence="7">CBS6075</strain>
    </source>
</reference>
<feature type="region of interest" description="Disordered" evidence="5">
    <location>
        <begin position="89"/>
        <end position="133"/>
    </location>
</feature>
<dbReference type="GO" id="GO:0008270">
    <property type="term" value="F:zinc ion binding"/>
    <property type="evidence" value="ECO:0007669"/>
    <property type="project" value="UniProtKB-UniRule"/>
</dbReference>
<dbReference type="SUPFAM" id="SSF144232">
    <property type="entry name" value="HIT/MYND zinc finger-like"/>
    <property type="match status" value="1"/>
</dbReference>
<dbReference type="GeneID" id="70232127"/>
<feature type="compositionally biased region" description="Basic residues" evidence="5">
    <location>
        <begin position="99"/>
        <end position="113"/>
    </location>
</feature>
<proteinExistence type="predicted"/>
<accession>A0A9P8TA25</accession>
<evidence type="ECO:0000256" key="1">
    <source>
        <dbReference type="ARBA" id="ARBA00022723"/>
    </source>
</evidence>
<gene>
    <name evidence="7" type="ORF">OGAPHI_000159</name>
</gene>
<dbReference type="Gene3D" id="3.30.60.190">
    <property type="match status" value="1"/>
</dbReference>
<comment type="caution">
    <text evidence="7">The sequence shown here is derived from an EMBL/GenBank/DDBJ whole genome shotgun (WGS) entry which is preliminary data.</text>
</comment>
<dbReference type="PANTHER" id="PTHR13483:SF11">
    <property type="entry name" value="ZINC FINGER HIT DOMAIN-CONTAINING PROTEIN 3"/>
    <property type="match status" value="1"/>
</dbReference>
<dbReference type="Proteomes" id="UP000769157">
    <property type="component" value="Unassembled WGS sequence"/>
</dbReference>
<dbReference type="RefSeq" id="XP_046065088.1">
    <property type="nucleotide sequence ID" value="XM_046202388.1"/>
</dbReference>
<dbReference type="InterPro" id="IPR007529">
    <property type="entry name" value="Znf_HIT"/>
</dbReference>
<dbReference type="GO" id="GO:0005634">
    <property type="term" value="C:nucleus"/>
    <property type="evidence" value="ECO:0007669"/>
    <property type="project" value="TreeGrafter"/>
</dbReference>
<dbReference type="CDD" id="cd23023">
    <property type="entry name" value="zf-HIT_BCD1"/>
    <property type="match status" value="1"/>
</dbReference>
<evidence type="ECO:0000256" key="5">
    <source>
        <dbReference type="SAM" id="MobiDB-lite"/>
    </source>
</evidence>
<evidence type="ECO:0000256" key="2">
    <source>
        <dbReference type="ARBA" id="ARBA00022771"/>
    </source>
</evidence>
<protein>
    <recommendedName>
        <fullName evidence="6">HIT-type domain-containing protein</fullName>
    </recommendedName>
</protein>
<reference evidence="7" key="1">
    <citation type="journal article" date="2021" name="Open Biol.">
        <title>Shared evolutionary footprints suggest mitochondrial oxidative damage underlies multiple complex I losses in fungi.</title>
        <authorList>
            <person name="Schikora-Tamarit M.A."/>
            <person name="Marcet-Houben M."/>
            <person name="Nosek J."/>
            <person name="Gabaldon T."/>
        </authorList>
    </citation>
    <scope>NUCLEOTIDE SEQUENCE</scope>
    <source>
        <strain evidence="7">CBS6075</strain>
    </source>
</reference>
<dbReference type="InterPro" id="IPR051639">
    <property type="entry name" value="BCD1"/>
</dbReference>
<keyword evidence="8" id="KW-1185">Reference proteome</keyword>
<keyword evidence="2 4" id="KW-0863">Zinc-finger</keyword>
<name>A0A9P8TA25_9ASCO</name>
<sequence length="299" mass="33876">MRCSQCQNSESKYKCPGCGNQTCSLDCFKQHKITRECSGLSDVSEGKTTYKTKSELSQLDVHRDYNFLSKIGRQIQLGRRAADSINAHQRRAHLNERRTPRKQRGPQRLKAQARVRSSELEGKSDSLLPPSTNTTKPFRVNWIRINEKLQQVADISKDTDFHSTIEVSCPHELLSFEITNDEHGSQLSAATSNDTSKEVKDNFDFFLSCKFSSNEETKQLDPNISFSDLLNEQTQADSITIYVSYKNTVSRSSIYEFDQKFNNSSHLINSLETRVEGESSDDEPPELSLLITQSTKASS</sequence>
<feature type="region of interest" description="Disordered" evidence="5">
    <location>
        <begin position="273"/>
        <end position="299"/>
    </location>
</feature>
<dbReference type="EMBL" id="JAEUBE010000042">
    <property type="protein sequence ID" value="KAH3671973.1"/>
    <property type="molecule type" value="Genomic_DNA"/>
</dbReference>
<dbReference type="OrthoDB" id="272357at2759"/>
<evidence type="ECO:0000256" key="3">
    <source>
        <dbReference type="ARBA" id="ARBA00022833"/>
    </source>
</evidence>
<dbReference type="AlphaFoldDB" id="A0A9P8TA25"/>
<dbReference type="PANTHER" id="PTHR13483">
    <property type="entry name" value="BOX C_D SNORNA PROTEIN 1-RELATED"/>
    <property type="match status" value="1"/>
</dbReference>
<dbReference type="GO" id="GO:0048254">
    <property type="term" value="P:snoRNA localization"/>
    <property type="evidence" value="ECO:0007669"/>
    <property type="project" value="TreeGrafter"/>
</dbReference>
<keyword evidence="3" id="KW-0862">Zinc</keyword>